<keyword evidence="3" id="KW-1185">Reference proteome</keyword>
<dbReference type="AlphaFoldDB" id="A0A7U3ZME0"/>
<evidence type="ECO:0008006" key="4">
    <source>
        <dbReference type="Google" id="ProtNLM"/>
    </source>
</evidence>
<dbReference type="PROSITE" id="PS51257">
    <property type="entry name" value="PROKAR_LIPOPROTEIN"/>
    <property type="match status" value="1"/>
</dbReference>
<accession>A0A7U3ZME0</accession>
<name>A0A7U3ZME0_RUNSL</name>
<dbReference type="EMBL" id="CP002859">
    <property type="protein sequence ID" value="AEI49890.1"/>
    <property type="molecule type" value="Genomic_DNA"/>
</dbReference>
<dbReference type="Proteomes" id="UP000000493">
    <property type="component" value="Chromosome"/>
</dbReference>
<dbReference type="KEGG" id="rsi:Runsl_3529"/>
<organism evidence="2 3">
    <name type="scientific">Runella slithyformis (strain ATCC 29530 / DSM 19594 / LMG 11500 / NCIMB 11436 / LSU 4)</name>
    <dbReference type="NCBI Taxonomy" id="761193"/>
    <lineage>
        <taxon>Bacteria</taxon>
        <taxon>Pseudomonadati</taxon>
        <taxon>Bacteroidota</taxon>
        <taxon>Cytophagia</taxon>
        <taxon>Cytophagales</taxon>
        <taxon>Spirosomataceae</taxon>
        <taxon>Runella</taxon>
    </lineage>
</organism>
<reference evidence="3" key="1">
    <citation type="submission" date="2011-06" db="EMBL/GenBank/DDBJ databases">
        <title>The complete genome of chromosome of Runella slithyformis DSM 19594.</title>
        <authorList>
            <consortium name="US DOE Joint Genome Institute (JGI-PGF)"/>
            <person name="Lucas S."/>
            <person name="Han J."/>
            <person name="Lapidus A."/>
            <person name="Bruce D."/>
            <person name="Goodwin L."/>
            <person name="Pitluck S."/>
            <person name="Peters L."/>
            <person name="Kyrpides N."/>
            <person name="Mavromatis K."/>
            <person name="Ivanova N."/>
            <person name="Ovchinnikova G."/>
            <person name="Zhang X."/>
            <person name="Misra M."/>
            <person name="Detter J.C."/>
            <person name="Tapia R."/>
            <person name="Han C."/>
            <person name="Land M."/>
            <person name="Hauser L."/>
            <person name="Markowitz V."/>
            <person name="Cheng J.-F."/>
            <person name="Hugenholtz P."/>
            <person name="Woyke T."/>
            <person name="Wu D."/>
            <person name="Tindall B."/>
            <person name="Faehrich R."/>
            <person name="Brambilla E."/>
            <person name="Klenk H.-P."/>
            <person name="Eisen J.A."/>
        </authorList>
    </citation>
    <scope>NUCLEOTIDE SEQUENCE [LARGE SCALE GENOMIC DNA]</scope>
    <source>
        <strain evidence="3">ATCC 29530 / DSM 19594 / LMG 11500 / NCIMB 11436 / LSU 4</strain>
    </source>
</reference>
<proteinExistence type="predicted"/>
<protein>
    <recommendedName>
        <fullName evidence="4">Lipocalin-like domain-containing protein</fullName>
    </recommendedName>
</protein>
<feature type="chain" id="PRO_5031093176" description="Lipocalin-like domain-containing protein" evidence="1">
    <location>
        <begin position="17"/>
        <end position="261"/>
    </location>
</feature>
<reference evidence="2 3" key="2">
    <citation type="journal article" date="2012" name="Stand. Genomic Sci.">
        <title>Complete genome sequence of the aquatic bacterium Runella slithyformis type strain (LSU 4(T)).</title>
        <authorList>
            <person name="Copeland A."/>
            <person name="Zhang X."/>
            <person name="Misra M."/>
            <person name="Lapidus A."/>
            <person name="Nolan M."/>
            <person name="Lucas S."/>
            <person name="Deshpande S."/>
            <person name="Cheng J.F."/>
            <person name="Tapia R."/>
            <person name="Goodwin L.A."/>
            <person name="Pitluck S."/>
            <person name="Liolios K."/>
            <person name="Pagani I."/>
            <person name="Ivanova N."/>
            <person name="Mikhailova N."/>
            <person name="Pati A."/>
            <person name="Chen A."/>
            <person name="Palaniappan K."/>
            <person name="Land M."/>
            <person name="Hauser L."/>
            <person name="Pan C."/>
            <person name="Jeffries C.D."/>
            <person name="Detter J.C."/>
            <person name="Brambilla E.M."/>
            <person name="Rohde M."/>
            <person name="Djao O.D."/>
            <person name="Goker M."/>
            <person name="Sikorski J."/>
            <person name="Tindall B.J."/>
            <person name="Woyke T."/>
            <person name="Bristow J."/>
            <person name="Eisen J.A."/>
            <person name="Markowitz V."/>
            <person name="Hugenholtz P."/>
            <person name="Kyrpides N.C."/>
            <person name="Klenk H.P."/>
            <person name="Mavromatis K."/>
        </authorList>
    </citation>
    <scope>NUCLEOTIDE SEQUENCE [LARGE SCALE GENOMIC DNA]</scope>
    <source>
        <strain evidence="3">ATCC 29530 / DSM 19594 / LMG 11500 / NCIMB 11436 / LSU 4</strain>
    </source>
</reference>
<dbReference type="RefSeq" id="WP_013929193.1">
    <property type="nucleotide sequence ID" value="NC_015703.1"/>
</dbReference>
<keyword evidence="1" id="KW-0732">Signal</keyword>
<feature type="signal peptide" evidence="1">
    <location>
        <begin position="1"/>
        <end position="16"/>
    </location>
</feature>
<evidence type="ECO:0000313" key="3">
    <source>
        <dbReference type="Proteomes" id="UP000000493"/>
    </source>
</evidence>
<sequence>MKRLFFFLLLLSVLFAACSKSEQKENSTAAVAVDFTKLDTALSFAGYWLSESYYNDIITHKSPQKSQEGSEDCFVVIPERTLQPTMMVWNFHEGSEEITVVKKGPGYKFYEFTADSVRSYQKDITLISSDKIKIGNKTFVKINPYAKPDEKNNPLILEEILFKGKYRSTDGKEVEFRNDGRLLGLGNYRYYQPIMDYVGPGMQVDQVSLSADEDQKQWMAFKFRQDTLLIYDIKCVEFDKTNNECGLADYGTLQYTLIRQK</sequence>
<evidence type="ECO:0000313" key="2">
    <source>
        <dbReference type="EMBL" id="AEI49890.1"/>
    </source>
</evidence>
<gene>
    <name evidence="2" type="ordered locus">Runsl_3529</name>
</gene>
<evidence type="ECO:0000256" key="1">
    <source>
        <dbReference type="SAM" id="SignalP"/>
    </source>
</evidence>